<keyword evidence="1" id="KW-0812">Transmembrane</keyword>
<dbReference type="Proteomes" id="UP001205906">
    <property type="component" value="Unassembled WGS sequence"/>
</dbReference>
<feature type="transmembrane region" description="Helical" evidence="1">
    <location>
        <begin position="88"/>
        <end position="106"/>
    </location>
</feature>
<dbReference type="EMBL" id="JAMXQS010000001">
    <property type="protein sequence ID" value="MCO6048291.1"/>
    <property type="molecule type" value="Genomic_DNA"/>
</dbReference>
<gene>
    <name evidence="2" type="ORF">NGM99_00610</name>
</gene>
<sequence length="138" mass="14274">MAGFNDGRPLTELLGSLAGDISSLFRKEIQLAKAEASEKATEMAQSGVQIAIGAILALGALGVLLGAAVSGLAMWFVSMGFTPPGANALAALIVGVIVAIVAWLFISRGLSGFKARNLKLERTATSLQRNATAVKEKF</sequence>
<feature type="transmembrane region" description="Helical" evidence="1">
    <location>
        <begin position="50"/>
        <end position="76"/>
    </location>
</feature>
<dbReference type="InterPro" id="IPR009937">
    <property type="entry name" value="Phage_holin_3_6"/>
</dbReference>
<comment type="caution">
    <text evidence="2">The sequence shown here is derived from an EMBL/GenBank/DDBJ whole genome shotgun (WGS) entry which is preliminary data.</text>
</comment>
<reference evidence="2 3" key="1">
    <citation type="submission" date="2022-06" db="EMBL/GenBank/DDBJ databases">
        <title>Mesorhizobium sp. strain RP14 Genome sequencing and assembly.</title>
        <authorList>
            <person name="Kim I."/>
        </authorList>
    </citation>
    <scope>NUCLEOTIDE SEQUENCE [LARGE SCALE GENOMIC DNA]</scope>
    <source>
        <strain evidence="3">RP14(2022)</strain>
    </source>
</reference>
<evidence type="ECO:0000313" key="2">
    <source>
        <dbReference type="EMBL" id="MCO6048291.1"/>
    </source>
</evidence>
<protein>
    <submittedName>
        <fullName evidence="2">Phage holin family protein</fullName>
    </submittedName>
</protein>
<evidence type="ECO:0000256" key="1">
    <source>
        <dbReference type="SAM" id="Phobius"/>
    </source>
</evidence>
<keyword evidence="3" id="KW-1185">Reference proteome</keyword>
<dbReference type="Pfam" id="PF07332">
    <property type="entry name" value="Phage_holin_3_6"/>
    <property type="match status" value="1"/>
</dbReference>
<evidence type="ECO:0000313" key="3">
    <source>
        <dbReference type="Proteomes" id="UP001205906"/>
    </source>
</evidence>
<name>A0ABT1C2Q2_9HYPH</name>
<proteinExistence type="predicted"/>
<keyword evidence="1" id="KW-0472">Membrane</keyword>
<organism evidence="2 3">
    <name type="scientific">Mesorhizobium liriopis</name>
    <dbReference type="NCBI Taxonomy" id="2953882"/>
    <lineage>
        <taxon>Bacteria</taxon>
        <taxon>Pseudomonadati</taxon>
        <taxon>Pseudomonadota</taxon>
        <taxon>Alphaproteobacteria</taxon>
        <taxon>Hyphomicrobiales</taxon>
        <taxon>Phyllobacteriaceae</taxon>
        <taxon>Mesorhizobium</taxon>
    </lineage>
</organism>
<keyword evidence="1" id="KW-1133">Transmembrane helix</keyword>
<dbReference type="RefSeq" id="WP_252815111.1">
    <property type="nucleotide sequence ID" value="NZ_JAMXQS010000001.1"/>
</dbReference>
<accession>A0ABT1C2Q2</accession>